<name>A0A7X2XDY7_9FIRM</name>
<comment type="subcellular location">
    <subcellularLocation>
        <location evidence="9">Cytoplasm</location>
    </subcellularLocation>
</comment>
<accession>A0A7X2XDY7</accession>
<evidence type="ECO:0000256" key="5">
    <source>
        <dbReference type="ARBA" id="ARBA00022723"/>
    </source>
</evidence>
<evidence type="ECO:0000313" key="11">
    <source>
        <dbReference type="EMBL" id="MTT74995.1"/>
    </source>
</evidence>
<dbReference type="InterPro" id="IPR004559">
    <property type="entry name" value="HemW-like"/>
</dbReference>
<dbReference type="PANTHER" id="PTHR13932">
    <property type="entry name" value="COPROPORPHYRINIGEN III OXIDASE"/>
    <property type="match status" value="1"/>
</dbReference>
<keyword evidence="4 9" id="KW-0949">S-adenosyl-L-methionine</keyword>
<comment type="similarity">
    <text evidence="1">Belongs to the anaerobic coproporphyrinogen-III oxidase family. HemW subfamily.</text>
</comment>
<proteinExistence type="inferred from homology"/>
<keyword evidence="8 9" id="KW-0143">Chaperone</keyword>
<evidence type="ECO:0000256" key="8">
    <source>
        <dbReference type="ARBA" id="ARBA00023186"/>
    </source>
</evidence>
<dbReference type="NCBIfam" id="TIGR00539">
    <property type="entry name" value="hemN_rel"/>
    <property type="match status" value="1"/>
</dbReference>
<dbReference type="GO" id="GO:0046872">
    <property type="term" value="F:metal ion binding"/>
    <property type="evidence" value="ECO:0007669"/>
    <property type="project" value="UniProtKB-UniRule"/>
</dbReference>
<dbReference type="OrthoDB" id="9808022at2"/>
<dbReference type="GO" id="GO:0004109">
    <property type="term" value="F:coproporphyrinogen oxidase activity"/>
    <property type="evidence" value="ECO:0007669"/>
    <property type="project" value="InterPro"/>
</dbReference>
<reference evidence="13 14" key="1">
    <citation type="journal article" date="2019" name="Nat. Med.">
        <title>A library of human gut bacterial isolates paired with longitudinal multiomics data enables mechanistic microbiome research.</title>
        <authorList>
            <person name="Poyet M."/>
            <person name="Groussin M."/>
            <person name="Gibbons S.M."/>
            <person name="Avila-Pacheco J."/>
            <person name="Jiang X."/>
            <person name="Kearney S.M."/>
            <person name="Perrotta A.R."/>
            <person name="Berdy B."/>
            <person name="Zhao S."/>
            <person name="Lieberman T.D."/>
            <person name="Swanson P.K."/>
            <person name="Smith M."/>
            <person name="Roesemann S."/>
            <person name="Alexander J.E."/>
            <person name="Rich S.A."/>
            <person name="Livny J."/>
            <person name="Vlamakis H."/>
            <person name="Clish C."/>
            <person name="Bullock K."/>
            <person name="Deik A."/>
            <person name="Scott J."/>
            <person name="Pierce K.A."/>
            <person name="Xavier R.J."/>
            <person name="Alm E.J."/>
        </authorList>
    </citation>
    <scope>NUCLEOTIDE SEQUENCE [LARGE SCALE GENOMIC DNA]</scope>
    <source>
        <strain evidence="11 14">BIOML-A13</strain>
        <strain evidence="12 13">BIOML-A3</strain>
    </source>
</reference>
<dbReference type="EMBL" id="WNBW01000001">
    <property type="protein sequence ID" value="MTU03126.1"/>
    <property type="molecule type" value="Genomic_DNA"/>
</dbReference>
<keyword evidence="6 9" id="KW-0408">Iron</keyword>
<dbReference type="GO" id="GO:0005737">
    <property type="term" value="C:cytoplasm"/>
    <property type="evidence" value="ECO:0007669"/>
    <property type="project" value="UniProtKB-SubCell"/>
</dbReference>
<dbReference type="InterPro" id="IPR013785">
    <property type="entry name" value="Aldolase_TIM"/>
</dbReference>
<evidence type="ECO:0000313" key="12">
    <source>
        <dbReference type="EMBL" id="MTU03126.1"/>
    </source>
</evidence>
<dbReference type="Pfam" id="PF04055">
    <property type="entry name" value="Radical_SAM"/>
    <property type="match status" value="1"/>
</dbReference>
<dbReference type="SFLD" id="SFLDS00029">
    <property type="entry name" value="Radical_SAM"/>
    <property type="match status" value="1"/>
</dbReference>
<comment type="caution">
    <text evidence="11">The sequence shown here is derived from an EMBL/GenBank/DDBJ whole genome shotgun (WGS) entry which is preliminary data.</text>
</comment>
<keyword evidence="9" id="KW-0963">Cytoplasm</keyword>
<feature type="domain" description="Radical SAM core" evidence="10">
    <location>
        <begin position="2"/>
        <end position="238"/>
    </location>
</feature>
<evidence type="ECO:0000256" key="4">
    <source>
        <dbReference type="ARBA" id="ARBA00022691"/>
    </source>
</evidence>
<evidence type="ECO:0000256" key="9">
    <source>
        <dbReference type="RuleBase" id="RU364116"/>
    </source>
</evidence>
<dbReference type="PANTHER" id="PTHR13932:SF5">
    <property type="entry name" value="RADICAL S-ADENOSYL METHIONINE DOMAIN-CONTAINING PROTEIN 1, MITOCHONDRIAL"/>
    <property type="match status" value="1"/>
</dbReference>
<keyword evidence="13" id="KW-1185">Reference proteome</keyword>
<protein>
    <recommendedName>
        <fullName evidence="2 9">Heme chaperone HemW</fullName>
    </recommendedName>
</protein>
<dbReference type="InterPro" id="IPR006638">
    <property type="entry name" value="Elp3/MiaA/NifB-like_rSAM"/>
</dbReference>
<dbReference type="SFLD" id="SFLDF00288">
    <property type="entry name" value="HemN-like__clustered_with_nucl"/>
    <property type="match status" value="1"/>
</dbReference>
<evidence type="ECO:0000256" key="2">
    <source>
        <dbReference type="ARBA" id="ARBA00017228"/>
    </source>
</evidence>
<evidence type="ECO:0000313" key="13">
    <source>
        <dbReference type="Proteomes" id="UP000443070"/>
    </source>
</evidence>
<dbReference type="SFLD" id="SFLDG01065">
    <property type="entry name" value="anaerobic_coproporphyrinogen-I"/>
    <property type="match status" value="1"/>
</dbReference>
<organism evidence="11 14">
    <name type="scientific">Phascolarctobacterium faecium</name>
    <dbReference type="NCBI Taxonomy" id="33025"/>
    <lineage>
        <taxon>Bacteria</taxon>
        <taxon>Bacillati</taxon>
        <taxon>Bacillota</taxon>
        <taxon>Negativicutes</taxon>
        <taxon>Acidaminococcales</taxon>
        <taxon>Acidaminococcaceae</taxon>
        <taxon>Phascolarctobacterium</taxon>
    </lineage>
</organism>
<dbReference type="InterPro" id="IPR034505">
    <property type="entry name" value="Coproporphyrinogen-III_oxidase"/>
</dbReference>
<dbReference type="GO" id="GO:0051539">
    <property type="term" value="F:4 iron, 4 sulfur cluster binding"/>
    <property type="evidence" value="ECO:0007669"/>
    <property type="project" value="UniProtKB-UniRule"/>
</dbReference>
<dbReference type="RefSeq" id="WP_113077164.1">
    <property type="nucleotide sequence ID" value="NZ_CATZQN010000001.1"/>
</dbReference>
<keyword evidence="3 9" id="KW-0349">Heme</keyword>
<dbReference type="EMBL" id="WNBM01000001">
    <property type="protein sequence ID" value="MTT74995.1"/>
    <property type="molecule type" value="Genomic_DNA"/>
</dbReference>
<dbReference type="InterPro" id="IPR010723">
    <property type="entry name" value="HemN_C"/>
</dbReference>
<dbReference type="InterPro" id="IPR007197">
    <property type="entry name" value="rSAM"/>
</dbReference>
<evidence type="ECO:0000256" key="3">
    <source>
        <dbReference type="ARBA" id="ARBA00022617"/>
    </source>
</evidence>
<evidence type="ECO:0000256" key="6">
    <source>
        <dbReference type="ARBA" id="ARBA00023004"/>
    </source>
</evidence>
<dbReference type="CDD" id="cd01335">
    <property type="entry name" value="Radical_SAM"/>
    <property type="match status" value="1"/>
</dbReference>
<evidence type="ECO:0000256" key="1">
    <source>
        <dbReference type="ARBA" id="ARBA00006100"/>
    </source>
</evidence>
<dbReference type="AlphaFoldDB" id="A0A7X2XDY7"/>
<evidence type="ECO:0000259" key="10">
    <source>
        <dbReference type="PROSITE" id="PS51918"/>
    </source>
</evidence>
<evidence type="ECO:0000256" key="7">
    <source>
        <dbReference type="ARBA" id="ARBA00023014"/>
    </source>
</evidence>
<dbReference type="GO" id="GO:0006779">
    <property type="term" value="P:porphyrin-containing compound biosynthetic process"/>
    <property type="evidence" value="ECO:0007669"/>
    <property type="project" value="InterPro"/>
</dbReference>
<keyword evidence="5 9" id="KW-0479">Metal-binding</keyword>
<dbReference type="Proteomes" id="UP000484547">
    <property type="component" value="Unassembled WGS sequence"/>
</dbReference>
<gene>
    <name evidence="11" type="primary">hemW</name>
    <name evidence="11" type="ORF">GMD11_01760</name>
    <name evidence="12" type="ORF">GMD18_01755</name>
</gene>
<dbReference type="InterPro" id="IPR058240">
    <property type="entry name" value="rSAM_sf"/>
</dbReference>
<dbReference type="SMART" id="SM00729">
    <property type="entry name" value="Elp3"/>
    <property type="match status" value="1"/>
</dbReference>
<keyword evidence="7 9" id="KW-0411">Iron-sulfur</keyword>
<dbReference type="SFLD" id="SFLDF00562">
    <property type="entry name" value="HemN-like__clustered_with_heat"/>
    <property type="match status" value="1"/>
</dbReference>
<dbReference type="Proteomes" id="UP000443070">
    <property type="component" value="Unassembled WGS sequence"/>
</dbReference>
<dbReference type="PROSITE" id="PS51918">
    <property type="entry name" value="RADICAL_SAM"/>
    <property type="match status" value="1"/>
</dbReference>
<dbReference type="SUPFAM" id="SSF102114">
    <property type="entry name" value="Radical SAM enzymes"/>
    <property type="match status" value="1"/>
</dbReference>
<evidence type="ECO:0000313" key="14">
    <source>
        <dbReference type="Proteomes" id="UP000484547"/>
    </source>
</evidence>
<dbReference type="Gene3D" id="3.20.20.70">
    <property type="entry name" value="Aldolase class I"/>
    <property type="match status" value="1"/>
</dbReference>
<dbReference type="Pfam" id="PF06969">
    <property type="entry name" value="HemN_C"/>
    <property type="match status" value="1"/>
</dbReference>
<comment type="function">
    <text evidence="9">Probably acts as a heme chaperone, transferring heme to an unknown acceptor. Binds one molecule of heme per monomer, possibly covalently. Binds 1 [4Fe-4S] cluster. The cluster is coordinated with 3 cysteines and an exchangeable S-adenosyl-L-methionine.</text>
</comment>
<sequence length="384" mass="43192">MQKWEQIQGVYIHTPFCLQKCLYCDFASYAGADTETMEKYVDAVCSEIMMRSNEVTIADQATLYFGGGTPSLLSEKLLAKLVEALQKNGCWLQPAEATIEVNPGTADLDKLRFFKDLGFDRISFGVQSLNDAELRAVGRIHTANEALDAITMAEKAGFTRVSADLIYGLPEQSLQTLKTSLQNLTAAGLQHLSVYGLTIEKNTPLAGMLDKGKVELPDEDCQLAMYELVQEYLEAQGLHRYEISNYAVSGQESRHNLVYWHYLPYLSFGSSACSFNGSQRFTATDSVTDYIESIQSGKSCGGFEDLTKEMQLSEYLFMGLRTTVGIDLIETEQRFGCDVMLEFGVELEKFIRGNLVFCDIEHRRMRLTEQGMRFSNEIFEIFVK</sequence>
<keyword evidence="9" id="KW-0004">4Fe-4S</keyword>
<dbReference type="SFLD" id="SFLDG01082">
    <property type="entry name" value="B12-binding_domain_containing"/>
    <property type="match status" value="1"/>
</dbReference>